<dbReference type="EMBL" id="QTSU01000005">
    <property type="protein sequence ID" value="RDZ25966.1"/>
    <property type="molecule type" value="Genomic_DNA"/>
</dbReference>
<dbReference type="Gene3D" id="3.30.2140.10">
    <property type="entry name" value="Arylamine N-acetyltransferase"/>
    <property type="match status" value="1"/>
</dbReference>
<dbReference type="GO" id="GO:0016407">
    <property type="term" value="F:acetyltransferase activity"/>
    <property type="evidence" value="ECO:0007669"/>
    <property type="project" value="InterPro"/>
</dbReference>
<comment type="similarity">
    <text evidence="1 2">Belongs to the arylamine N-acetyltransferase family.</text>
</comment>
<dbReference type="PRINTS" id="PR01543">
    <property type="entry name" value="ANATRNSFRASE"/>
</dbReference>
<dbReference type="SUPFAM" id="SSF54001">
    <property type="entry name" value="Cysteine proteinases"/>
    <property type="match status" value="1"/>
</dbReference>
<dbReference type="OrthoDB" id="7181050at2"/>
<keyword evidence="4" id="KW-1185">Reference proteome</keyword>
<dbReference type="Pfam" id="PF00797">
    <property type="entry name" value="Acetyltransf_2"/>
    <property type="match status" value="1"/>
</dbReference>
<dbReference type="Proteomes" id="UP000264492">
    <property type="component" value="Unassembled WGS sequence"/>
</dbReference>
<organism evidence="3 4">
    <name type="scientific">Lysobacter silvisoli</name>
    <dbReference type="NCBI Taxonomy" id="2293254"/>
    <lineage>
        <taxon>Bacteria</taxon>
        <taxon>Pseudomonadati</taxon>
        <taxon>Pseudomonadota</taxon>
        <taxon>Gammaproteobacteria</taxon>
        <taxon>Lysobacterales</taxon>
        <taxon>Lysobacteraceae</taxon>
        <taxon>Lysobacter</taxon>
    </lineage>
</organism>
<dbReference type="InterPro" id="IPR038765">
    <property type="entry name" value="Papain-like_cys_pep_sf"/>
</dbReference>
<dbReference type="AlphaFoldDB" id="A0A371JWB6"/>
<dbReference type="PANTHER" id="PTHR11786">
    <property type="entry name" value="N-HYDROXYARYLAMINE O-ACETYLTRANSFERASE"/>
    <property type="match status" value="1"/>
</dbReference>
<proteinExistence type="inferred from homology"/>
<keyword evidence="3" id="KW-0808">Transferase</keyword>
<accession>A0A371JWB6</accession>
<protein>
    <submittedName>
        <fullName evidence="3">Arylamine N-acetyltransferase</fullName>
    </submittedName>
</protein>
<evidence type="ECO:0000313" key="4">
    <source>
        <dbReference type="Proteomes" id="UP000264492"/>
    </source>
</evidence>
<evidence type="ECO:0000256" key="2">
    <source>
        <dbReference type="RuleBase" id="RU003452"/>
    </source>
</evidence>
<dbReference type="RefSeq" id="WP_115861806.1">
    <property type="nucleotide sequence ID" value="NZ_QTSU01000005.1"/>
</dbReference>
<dbReference type="PANTHER" id="PTHR11786:SF0">
    <property type="entry name" value="ARYLAMINE N-ACETYLTRANSFERASE 4-RELATED"/>
    <property type="match status" value="1"/>
</dbReference>
<evidence type="ECO:0000313" key="3">
    <source>
        <dbReference type="EMBL" id="RDZ25966.1"/>
    </source>
</evidence>
<name>A0A371JWB6_9GAMM</name>
<sequence>MPPQLHDLDLYLRRLGYDAPPPPTLDALRELQLRHVSTFAFETLAALTHAPVAIDLPSLQRKLLHDGRGGYCYELNRLFLALLQALGYDARGLTGRVVMGGAEDALPARTHLFVQATVEGVPYLADVGFGSMVPTGPLRLDSEQAQSTPHEDYRISRRDDGYILRARVGEEWRGLYVFDLQPTAEIDYVVGNWYVSTHPESPFRGQLYAARMGPGLRKTLRNGSYAVHRLGAPSERWELESADAVLAVLRDELGITLPDDPKVYAAIAKKLAAAPGRTG</sequence>
<reference evidence="3 4" key="1">
    <citation type="submission" date="2018-08" db="EMBL/GenBank/DDBJ databases">
        <title>Lysobacter sp. zong2l5, whole genome shotgun sequence.</title>
        <authorList>
            <person name="Zhang X."/>
            <person name="Feng G."/>
            <person name="Zhu H."/>
        </authorList>
    </citation>
    <scope>NUCLEOTIDE SEQUENCE [LARGE SCALE GENOMIC DNA]</scope>
    <source>
        <strain evidence="4">zong2l5</strain>
    </source>
</reference>
<comment type="caution">
    <text evidence="3">The sequence shown here is derived from an EMBL/GenBank/DDBJ whole genome shotgun (WGS) entry which is preliminary data.</text>
</comment>
<gene>
    <name evidence="3" type="ORF">DX914_19060</name>
</gene>
<dbReference type="Gene3D" id="2.40.128.150">
    <property type="entry name" value="Cysteine proteinases"/>
    <property type="match status" value="1"/>
</dbReference>
<dbReference type="InterPro" id="IPR001447">
    <property type="entry name" value="Arylamine_N-AcTrfase"/>
</dbReference>
<evidence type="ECO:0000256" key="1">
    <source>
        <dbReference type="ARBA" id="ARBA00006547"/>
    </source>
</evidence>